<reference evidence="1" key="2">
    <citation type="submission" date="2025-08" db="UniProtKB">
        <authorList>
            <consortium name="Ensembl"/>
        </authorList>
    </citation>
    <scope>IDENTIFICATION</scope>
</reference>
<dbReference type="HOGENOM" id="CLU_133895_1_0_1"/>
<keyword evidence="2" id="KW-1185">Reference proteome</keyword>
<organism evidence="1 2">
    <name type="scientific">Lepisosteus oculatus</name>
    <name type="common">Spotted gar</name>
    <dbReference type="NCBI Taxonomy" id="7918"/>
    <lineage>
        <taxon>Eukaryota</taxon>
        <taxon>Metazoa</taxon>
        <taxon>Chordata</taxon>
        <taxon>Craniata</taxon>
        <taxon>Vertebrata</taxon>
        <taxon>Euteleostomi</taxon>
        <taxon>Actinopterygii</taxon>
        <taxon>Neopterygii</taxon>
        <taxon>Holostei</taxon>
        <taxon>Semionotiformes</taxon>
        <taxon>Lepisosteidae</taxon>
        <taxon>Lepisosteus</taxon>
    </lineage>
</organism>
<dbReference type="InParanoid" id="W5NP87"/>
<accession>W5NP87</accession>
<reference evidence="2" key="1">
    <citation type="submission" date="2011-12" db="EMBL/GenBank/DDBJ databases">
        <title>The Draft Genome of Lepisosteus oculatus.</title>
        <authorList>
            <consortium name="The Broad Institute Genome Assembly &amp; Analysis Group"/>
            <consortium name="Computational R&amp;D Group"/>
            <consortium name="and Sequencing Platform"/>
            <person name="Di Palma F."/>
            <person name="Alfoldi J."/>
            <person name="Johnson J."/>
            <person name="Berlin A."/>
            <person name="Gnerre S."/>
            <person name="Jaffe D."/>
            <person name="MacCallum I."/>
            <person name="Young S."/>
            <person name="Walker B.J."/>
            <person name="Lander E.S."/>
            <person name="Lindblad-Toh K."/>
        </authorList>
    </citation>
    <scope>NUCLEOTIDE SEQUENCE [LARGE SCALE GENOMIC DNA]</scope>
</reference>
<dbReference type="AlphaFoldDB" id="W5NP87"/>
<reference evidence="1" key="3">
    <citation type="submission" date="2025-09" db="UniProtKB">
        <authorList>
            <consortium name="Ensembl"/>
        </authorList>
    </citation>
    <scope>IDENTIFICATION</scope>
</reference>
<dbReference type="OMA" id="NWHQTET"/>
<protein>
    <submittedName>
        <fullName evidence="1">Family with sequence similarity 237 member B</fullName>
    </submittedName>
</protein>
<evidence type="ECO:0000313" key="1">
    <source>
        <dbReference type="Ensembl" id="ENSLOCP00000022446.1"/>
    </source>
</evidence>
<dbReference type="PANTHER" id="PTHR36690">
    <property type="entry name" value="PROTEIN FAM237A"/>
    <property type="match status" value="1"/>
</dbReference>
<sequence>PVILGTIVPECWDSSSIAVMEIKKLKVGDTVSDFWDFMIYLKLSDYPKNNTLFEDLAQLFWNIYVDCTLSRAHGLGRRYIISKKYTT</sequence>
<dbReference type="Ensembl" id="ENSLOCT00000022487.1">
    <property type="protein sequence ID" value="ENSLOCP00000022446.1"/>
    <property type="gene ID" value="ENSLOCG00000018345.1"/>
</dbReference>
<dbReference type="eggNOG" id="ENOG502S6QX">
    <property type="taxonomic scope" value="Eukaryota"/>
</dbReference>
<dbReference type="GeneTree" id="ENSGT00390000015769"/>
<dbReference type="InterPro" id="IPR040439">
    <property type="entry name" value="FAM237A/B"/>
</dbReference>
<dbReference type="Bgee" id="ENSLOCG00000018345">
    <property type="expression patterns" value="Expressed in ovary and 3 other cell types or tissues"/>
</dbReference>
<name>W5NP87_LEPOC</name>
<dbReference type="Proteomes" id="UP000018468">
    <property type="component" value="Linkage group LG11"/>
</dbReference>
<evidence type="ECO:0000313" key="2">
    <source>
        <dbReference type="Proteomes" id="UP000018468"/>
    </source>
</evidence>
<proteinExistence type="predicted"/>
<dbReference type="EMBL" id="AHAT01004670">
    <property type="status" value="NOT_ANNOTATED_CDS"/>
    <property type="molecule type" value="Genomic_DNA"/>
</dbReference>
<dbReference type="PANTHER" id="PTHR36690:SF2">
    <property type="entry name" value="PROTEIN FAM237A"/>
    <property type="match status" value="1"/>
</dbReference>